<organism evidence="2 3">
    <name type="scientific">Paenibacillus konkukensis</name>
    <dbReference type="NCBI Taxonomy" id="2020716"/>
    <lineage>
        <taxon>Bacteria</taxon>
        <taxon>Bacillati</taxon>
        <taxon>Bacillota</taxon>
        <taxon>Bacilli</taxon>
        <taxon>Bacillales</taxon>
        <taxon>Paenibacillaceae</taxon>
        <taxon>Paenibacillus</taxon>
    </lineage>
</organism>
<feature type="domain" description="Immunity MXAN-0049 protein" evidence="1">
    <location>
        <begin position="55"/>
        <end position="139"/>
    </location>
</feature>
<protein>
    <recommendedName>
        <fullName evidence="1">Immunity MXAN-0049 protein domain-containing protein</fullName>
    </recommendedName>
</protein>
<keyword evidence="3" id="KW-1185">Reference proteome</keyword>
<proteinExistence type="predicted"/>
<gene>
    <name evidence="2" type="ORF">SK3146_02892</name>
</gene>
<dbReference type="InterPro" id="IPR012433">
    <property type="entry name" value="Imm11"/>
</dbReference>
<reference evidence="2" key="2">
    <citation type="journal article" date="2021" name="J Anim Sci Technol">
        <title>Complete genome sequence of Paenibacillus konkukensis sp. nov. SK3146 as a potential probiotic strain.</title>
        <authorList>
            <person name="Jung H.I."/>
            <person name="Park S."/>
            <person name="Niu K.M."/>
            <person name="Lee S.W."/>
            <person name="Kothari D."/>
            <person name="Yi K.J."/>
            <person name="Kim S.K."/>
        </authorList>
    </citation>
    <scope>NUCLEOTIDE SEQUENCE</scope>
    <source>
        <strain evidence="2">SK3146</strain>
    </source>
</reference>
<sequence>MSSDWEPVWIEEVSQNAPKYDMNELSCNPIFSEKAVSVLNHLLEGKAEVLPYQHKHDKYFAINVTNMIDCIDFSKADFSTYTGSDSVKEINKYVFIESLIADESIFKTPQHSMTRVFVTDQFRDKVLEAKLTGFKFREVWDSARSSEKEPVIEQIQYHGQSYPFKEAVQLVMQGKTLASDKWLMQRENGELHIRTRELNGSYTWFEPIFIPPVLLDLQWYIVDKANYPEK</sequence>
<dbReference type="Proteomes" id="UP001057134">
    <property type="component" value="Chromosome"/>
</dbReference>
<name>A0ABY4RNF7_9BACL</name>
<evidence type="ECO:0000313" key="3">
    <source>
        <dbReference type="Proteomes" id="UP001057134"/>
    </source>
</evidence>
<evidence type="ECO:0000313" key="2">
    <source>
        <dbReference type="EMBL" id="UQZ83685.1"/>
    </source>
</evidence>
<evidence type="ECO:0000259" key="1">
    <source>
        <dbReference type="Pfam" id="PF07791"/>
    </source>
</evidence>
<dbReference type="Pfam" id="PF07791">
    <property type="entry name" value="Imm11"/>
    <property type="match status" value="1"/>
</dbReference>
<dbReference type="EMBL" id="CP027059">
    <property type="protein sequence ID" value="UQZ83685.1"/>
    <property type="molecule type" value="Genomic_DNA"/>
</dbReference>
<reference evidence="2" key="1">
    <citation type="submission" date="2018-02" db="EMBL/GenBank/DDBJ databases">
        <authorList>
            <person name="Kim S.-K."/>
            <person name="Jung H.-I."/>
            <person name="Lee S.-W."/>
        </authorList>
    </citation>
    <scope>NUCLEOTIDE SEQUENCE</scope>
    <source>
        <strain evidence="2">SK3146</strain>
    </source>
</reference>
<accession>A0ABY4RNF7</accession>